<dbReference type="GO" id="GO:0015293">
    <property type="term" value="F:symporter activity"/>
    <property type="evidence" value="ECO:0007669"/>
    <property type="project" value="InterPro"/>
</dbReference>
<dbReference type="AlphaFoldDB" id="A0A398E4G1"/>
<keyword evidence="2" id="KW-0472">Membrane</keyword>
<feature type="transmembrane region" description="Helical" evidence="2">
    <location>
        <begin position="257"/>
        <end position="274"/>
    </location>
</feature>
<feature type="transmembrane region" description="Helical" evidence="2">
    <location>
        <begin position="149"/>
        <end position="167"/>
    </location>
</feature>
<dbReference type="GO" id="GO:0005886">
    <property type="term" value="C:plasma membrane"/>
    <property type="evidence" value="ECO:0007669"/>
    <property type="project" value="TreeGrafter"/>
</dbReference>
<evidence type="ECO:0000313" key="4">
    <source>
        <dbReference type="Proteomes" id="UP000266113"/>
    </source>
</evidence>
<evidence type="ECO:0000256" key="2">
    <source>
        <dbReference type="SAM" id="Phobius"/>
    </source>
</evidence>
<feature type="transmembrane region" description="Helical" evidence="2">
    <location>
        <begin position="220"/>
        <end position="245"/>
    </location>
</feature>
<keyword evidence="4" id="KW-1185">Reference proteome</keyword>
<feature type="transmembrane region" description="Helical" evidence="2">
    <location>
        <begin position="75"/>
        <end position="93"/>
    </location>
</feature>
<feature type="transmembrane region" description="Helical" evidence="2">
    <location>
        <begin position="41"/>
        <end position="63"/>
    </location>
</feature>
<dbReference type="Proteomes" id="UP000266113">
    <property type="component" value="Unassembled WGS sequence"/>
</dbReference>
<gene>
    <name evidence="3" type="ORF">SMC1_00910</name>
</gene>
<dbReference type="SUPFAM" id="SSF103473">
    <property type="entry name" value="MFS general substrate transporter"/>
    <property type="match status" value="1"/>
</dbReference>
<feature type="transmembrane region" description="Helical" evidence="2">
    <location>
        <begin position="286"/>
        <end position="303"/>
    </location>
</feature>
<feature type="transmembrane region" description="Helical" evidence="2">
    <location>
        <begin position="309"/>
        <end position="328"/>
    </location>
</feature>
<feature type="transmembrane region" description="Helical" evidence="2">
    <location>
        <begin position="173"/>
        <end position="192"/>
    </location>
</feature>
<feature type="transmembrane region" description="Helical" evidence="2">
    <location>
        <begin position="395"/>
        <end position="422"/>
    </location>
</feature>
<dbReference type="InterPro" id="IPR039672">
    <property type="entry name" value="MFS_2"/>
</dbReference>
<dbReference type="PANTHER" id="PTHR11328">
    <property type="entry name" value="MAJOR FACILITATOR SUPERFAMILY DOMAIN-CONTAINING PROTEIN"/>
    <property type="match status" value="1"/>
</dbReference>
<name>A0A398E4G1_9BACT</name>
<comment type="similarity">
    <text evidence="1">Belongs to the sodium:galactoside symporter (TC 2.A.2) family.</text>
</comment>
<dbReference type="PANTHER" id="PTHR11328:SF24">
    <property type="entry name" value="MAJOR FACILITATOR SUPERFAMILY (MFS) PROFILE DOMAIN-CONTAINING PROTEIN"/>
    <property type="match status" value="1"/>
</dbReference>
<dbReference type="GO" id="GO:0008643">
    <property type="term" value="P:carbohydrate transport"/>
    <property type="evidence" value="ECO:0007669"/>
    <property type="project" value="InterPro"/>
</dbReference>
<dbReference type="InterPro" id="IPR036259">
    <property type="entry name" value="MFS_trans_sf"/>
</dbReference>
<dbReference type="Gene3D" id="1.20.1250.20">
    <property type="entry name" value="MFS general substrate transporter like domains"/>
    <property type="match status" value="2"/>
</dbReference>
<keyword evidence="2" id="KW-1133">Transmembrane helix</keyword>
<dbReference type="OrthoDB" id="9764596at2"/>
<sequence>MNFWKKLAYSFGSMGAGLPENCFTTWAMYFYVDKLGLSPRLFATAMLIYTAWNCLNDPLFGYWSDRTHTRWGRRIPYIALGTLPLALAFYLIWVPPAGITGIAMFWYYLAIIFAFDGFYTLVILNWTALYPEMYATTQDRSVVNAWRQVLGIVGVIVGVALAPILIAKFGWKGLGVIIGSGTALVMFVSLLGSKENPRIQGGESLSLGPAIKNTLVNKSFVTFVLFNLFFQTVLVMVQGVIPFYTQFALLLTDTQKTFVLLAVFLMAIISQLLWNKVVVRVGTRSTAIIGIGLFTVFLIPLAFVKTLGVGITFFALLGVGLGALLLVEDMMIADICDEDYLKTGARREGMYYGVNALIMRSSVAISAGIIAFVQIRTHYVAKLTDPTLQPHTAVVGFRALMSGIPAVLMLIALVFILMYPLYGKKLEAVKKQCALTTASCPDPGAPSTGTPAI</sequence>
<feature type="transmembrane region" description="Helical" evidence="2">
    <location>
        <begin position="7"/>
        <end position="29"/>
    </location>
</feature>
<dbReference type="RefSeq" id="WP_119084933.1">
    <property type="nucleotide sequence ID" value="NZ_QXIY01000002.1"/>
</dbReference>
<dbReference type="EMBL" id="QXIY01000002">
    <property type="protein sequence ID" value="RIE17511.1"/>
    <property type="molecule type" value="Genomic_DNA"/>
</dbReference>
<keyword evidence="2" id="KW-0812">Transmembrane</keyword>
<feature type="transmembrane region" description="Helical" evidence="2">
    <location>
        <begin position="105"/>
        <end position="128"/>
    </location>
</feature>
<accession>A0A398E4G1</accession>
<reference evidence="3 4" key="1">
    <citation type="submission" date="2018-09" db="EMBL/GenBank/DDBJ databases">
        <title>Discovery and Ecogenomic Context for Candidatus Cryosericales, a Global Caldiserica Order Active in Thawing Permafrost.</title>
        <authorList>
            <person name="Martinez M.A."/>
            <person name="Woodcroft B.J."/>
            <person name="Ignacio Espinoza J.C."/>
            <person name="Zayed A."/>
            <person name="Singleton C.M."/>
            <person name="Boyd J."/>
            <person name="Li Y.-F."/>
            <person name="Purvine S."/>
            <person name="Maughan H."/>
            <person name="Hodgkins S.B."/>
            <person name="Anderson D."/>
            <person name="Sederholm M."/>
            <person name="Temperton B."/>
            <person name="Saleska S.R."/>
            <person name="Tyson G.W."/>
            <person name="Rich V.I."/>
        </authorList>
    </citation>
    <scope>NUCLEOTIDE SEQUENCE [LARGE SCALE GENOMIC DNA]</scope>
    <source>
        <strain evidence="3 4">SMC1</strain>
    </source>
</reference>
<dbReference type="Pfam" id="PF13347">
    <property type="entry name" value="MFS_2"/>
    <property type="match status" value="1"/>
</dbReference>
<protein>
    <submittedName>
        <fullName evidence="3">MFS transporter</fullName>
    </submittedName>
</protein>
<proteinExistence type="inferred from homology"/>
<evidence type="ECO:0000313" key="3">
    <source>
        <dbReference type="EMBL" id="RIE17511.1"/>
    </source>
</evidence>
<evidence type="ECO:0000256" key="1">
    <source>
        <dbReference type="ARBA" id="ARBA00009617"/>
    </source>
</evidence>
<organism evidence="3 4">
    <name type="scientific">Candidatus Cryosericum septentrionale</name>
    <dbReference type="NCBI Taxonomy" id="2290913"/>
    <lineage>
        <taxon>Bacteria</taxon>
        <taxon>Pseudomonadati</taxon>
        <taxon>Caldisericota/Cryosericota group</taxon>
        <taxon>Candidatus Cryosericota</taxon>
        <taxon>Candidatus Cryosericia</taxon>
        <taxon>Candidatus Cryosericales</taxon>
        <taxon>Candidatus Cryosericaceae</taxon>
        <taxon>Candidatus Cryosericum</taxon>
    </lineage>
</organism>
<comment type="caution">
    <text evidence="3">The sequence shown here is derived from an EMBL/GenBank/DDBJ whole genome shotgun (WGS) entry which is preliminary data.</text>
</comment>
<feature type="transmembrane region" description="Helical" evidence="2">
    <location>
        <begin position="349"/>
        <end position="375"/>
    </location>
</feature>